<dbReference type="PROSITE" id="PS51363">
    <property type="entry name" value="W2"/>
    <property type="match status" value="1"/>
</dbReference>
<dbReference type="GO" id="GO:0031369">
    <property type="term" value="F:translation initiation factor binding"/>
    <property type="evidence" value="ECO:0007669"/>
    <property type="project" value="InterPro"/>
</dbReference>
<dbReference type="PANTHER" id="PTHR45887">
    <property type="entry name" value="TRANSLATION INITIATION FACTOR EIF-2B SUBUNIT EPSILON"/>
    <property type="match status" value="1"/>
</dbReference>
<dbReference type="PANTHER" id="PTHR45887:SF1">
    <property type="entry name" value="TRANSLATION INITIATION FACTOR EIF-2B SUBUNIT EPSILON"/>
    <property type="match status" value="1"/>
</dbReference>
<evidence type="ECO:0000313" key="2">
    <source>
        <dbReference type="EMBL" id="CAG8443533.1"/>
    </source>
</evidence>
<organism evidence="2 3">
    <name type="scientific">Acaulospora morrowiae</name>
    <dbReference type="NCBI Taxonomy" id="94023"/>
    <lineage>
        <taxon>Eukaryota</taxon>
        <taxon>Fungi</taxon>
        <taxon>Fungi incertae sedis</taxon>
        <taxon>Mucoromycota</taxon>
        <taxon>Glomeromycotina</taxon>
        <taxon>Glomeromycetes</taxon>
        <taxon>Diversisporales</taxon>
        <taxon>Acaulosporaceae</taxon>
        <taxon>Acaulospora</taxon>
    </lineage>
</organism>
<name>A0A9N8V9U3_9GLOM</name>
<dbReference type="EMBL" id="CAJVPV010000119">
    <property type="protein sequence ID" value="CAG8443533.1"/>
    <property type="molecule type" value="Genomic_DNA"/>
</dbReference>
<dbReference type="CDD" id="cd11558">
    <property type="entry name" value="W2_eIF2B_epsilon"/>
    <property type="match status" value="1"/>
</dbReference>
<dbReference type="Gene3D" id="1.25.40.180">
    <property type="match status" value="1"/>
</dbReference>
<dbReference type="AlphaFoldDB" id="A0A9N8V9U3"/>
<dbReference type="InterPro" id="IPR051956">
    <property type="entry name" value="eIF2B_epsilon"/>
</dbReference>
<feature type="domain" description="W2" evidence="1">
    <location>
        <begin position="78"/>
        <end position="226"/>
    </location>
</feature>
<dbReference type="SUPFAM" id="SSF48371">
    <property type="entry name" value="ARM repeat"/>
    <property type="match status" value="1"/>
</dbReference>
<dbReference type="Pfam" id="PF02020">
    <property type="entry name" value="W2"/>
    <property type="match status" value="1"/>
</dbReference>
<dbReference type="GO" id="GO:0005851">
    <property type="term" value="C:eukaryotic translation initiation factor 2B complex"/>
    <property type="evidence" value="ECO:0007669"/>
    <property type="project" value="TreeGrafter"/>
</dbReference>
<gene>
    <name evidence="2" type="ORF">AMORRO_LOCUS459</name>
</gene>
<evidence type="ECO:0000313" key="3">
    <source>
        <dbReference type="Proteomes" id="UP000789342"/>
    </source>
</evidence>
<dbReference type="InterPro" id="IPR016024">
    <property type="entry name" value="ARM-type_fold"/>
</dbReference>
<sequence length="226" mass="25637">MSNSFIDGLFEAYDTRLVGENGKGHLWSDETSDADDEINKNMQVASLTHDISNILISDSSASVVSDGSSFEESDSDELSAQEIFQKEVVQTLERAFSDGHTVEIALLELNTLRLASNVTFHDLLVVVIPTVLSRIDKKRLMHSTKEILGRWGPLIGKMIHSKRDQVDTIQILQEHCAETQADFKIFAPACRILYEMDIFEEEAILKWYYSDLSKRDTLKPVRDQIR</sequence>
<protein>
    <submittedName>
        <fullName evidence="2">6184_t:CDS:1</fullName>
    </submittedName>
</protein>
<dbReference type="OrthoDB" id="2409823at2759"/>
<dbReference type="Proteomes" id="UP000789342">
    <property type="component" value="Unassembled WGS sequence"/>
</dbReference>
<dbReference type="GO" id="GO:0005085">
    <property type="term" value="F:guanyl-nucleotide exchange factor activity"/>
    <property type="evidence" value="ECO:0007669"/>
    <property type="project" value="InterPro"/>
</dbReference>
<comment type="caution">
    <text evidence="2">The sequence shown here is derived from an EMBL/GenBank/DDBJ whole genome shotgun (WGS) entry which is preliminary data.</text>
</comment>
<reference evidence="2" key="1">
    <citation type="submission" date="2021-06" db="EMBL/GenBank/DDBJ databases">
        <authorList>
            <person name="Kallberg Y."/>
            <person name="Tangrot J."/>
            <person name="Rosling A."/>
        </authorList>
    </citation>
    <scope>NUCLEOTIDE SEQUENCE</scope>
    <source>
        <strain evidence="2">CL551</strain>
    </source>
</reference>
<dbReference type="InterPro" id="IPR003307">
    <property type="entry name" value="W2_domain"/>
</dbReference>
<evidence type="ECO:0000259" key="1">
    <source>
        <dbReference type="PROSITE" id="PS51363"/>
    </source>
</evidence>
<dbReference type="GO" id="GO:0003743">
    <property type="term" value="F:translation initiation factor activity"/>
    <property type="evidence" value="ECO:0007669"/>
    <property type="project" value="TreeGrafter"/>
</dbReference>
<keyword evidence="3" id="KW-1185">Reference proteome</keyword>
<accession>A0A9N8V9U3</accession>
<dbReference type="InterPro" id="IPR044123">
    <property type="entry name" value="W2_eIF2B_epsilon"/>
</dbReference>
<proteinExistence type="predicted"/>